<feature type="transmembrane region" description="Helical" evidence="2">
    <location>
        <begin position="50"/>
        <end position="70"/>
    </location>
</feature>
<evidence type="ECO:0000256" key="1">
    <source>
        <dbReference type="SAM" id="MobiDB-lite"/>
    </source>
</evidence>
<dbReference type="RefSeq" id="WP_345503666.1">
    <property type="nucleotide sequence ID" value="NZ_BAABLO010000011.1"/>
</dbReference>
<feature type="transmembrane region" description="Helical" evidence="2">
    <location>
        <begin position="141"/>
        <end position="164"/>
    </location>
</feature>
<keyword evidence="4" id="KW-1185">Reference proteome</keyword>
<keyword evidence="2" id="KW-1133">Transmembrane helix</keyword>
<dbReference type="EMBL" id="BAABLO010000011">
    <property type="protein sequence ID" value="GAA4725522.1"/>
    <property type="molecule type" value="Genomic_DNA"/>
</dbReference>
<gene>
    <name evidence="3" type="ORF">GCM10025782_24540</name>
</gene>
<feature type="transmembrane region" description="Helical" evidence="2">
    <location>
        <begin position="118"/>
        <end position="135"/>
    </location>
</feature>
<name>A0ABP8YFR3_9MICO</name>
<proteinExistence type="predicted"/>
<feature type="region of interest" description="Disordered" evidence="1">
    <location>
        <begin position="1"/>
        <end position="45"/>
    </location>
</feature>
<comment type="caution">
    <text evidence="3">The sequence shown here is derived from an EMBL/GenBank/DDBJ whole genome shotgun (WGS) entry which is preliminary data.</text>
</comment>
<dbReference type="Proteomes" id="UP001500556">
    <property type="component" value="Unassembled WGS sequence"/>
</dbReference>
<keyword evidence="2" id="KW-0472">Membrane</keyword>
<reference evidence="4" key="1">
    <citation type="journal article" date="2019" name="Int. J. Syst. Evol. Microbiol.">
        <title>The Global Catalogue of Microorganisms (GCM) 10K type strain sequencing project: providing services to taxonomists for standard genome sequencing and annotation.</title>
        <authorList>
            <consortium name="The Broad Institute Genomics Platform"/>
            <consortium name="The Broad Institute Genome Sequencing Center for Infectious Disease"/>
            <person name="Wu L."/>
            <person name="Ma J."/>
        </authorList>
    </citation>
    <scope>NUCLEOTIDE SEQUENCE [LARGE SCALE GENOMIC DNA]</scope>
    <source>
        <strain evidence="4">JCM 18961</strain>
    </source>
</reference>
<accession>A0ABP8YFR3</accession>
<organism evidence="3 4">
    <name type="scientific">Pedococcus ginsenosidimutans</name>
    <dbReference type="NCBI Taxonomy" id="490570"/>
    <lineage>
        <taxon>Bacteria</taxon>
        <taxon>Bacillati</taxon>
        <taxon>Actinomycetota</taxon>
        <taxon>Actinomycetes</taxon>
        <taxon>Micrococcales</taxon>
        <taxon>Intrasporangiaceae</taxon>
        <taxon>Pedococcus</taxon>
    </lineage>
</organism>
<keyword evidence="2" id="KW-0812">Transmembrane</keyword>
<protein>
    <submittedName>
        <fullName evidence="3">Uncharacterized protein</fullName>
    </submittedName>
</protein>
<evidence type="ECO:0000313" key="4">
    <source>
        <dbReference type="Proteomes" id="UP001500556"/>
    </source>
</evidence>
<feature type="transmembrane region" description="Helical" evidence="2">
    <location>
        <begin position="82"/>
        <end position="98"/>
    </location>
</feature>
<feature type="compositionally biased region" description="Basic and acidic residues" evidence="1">
    <location>
        <begin position="1"/>
        <end position="15"/>
    </location>
</feature>
<evidence type="ECO:0000313" key="3">
    <source>
        <dbReference type="EMBL" id="GAA4725522.1"/>
    </source>
</evidence>
<sequence>MRGSDHDDTTDRTAIGRDGVGTMTTNPSPEEARRQLQAASNASVGSRRDATVHGLATAGLGVLVGAYVAVSEVIDGRGPWDHLALAGYAVLLVALCLVPRGTRSRPRHTRTAVRRASVPTVLLAFAAIFVMNAWGHTVPVAPGYLVLAAAVVAAPLVVAGATIVRGSRR</sequence>
<evidence type="ECO:0000256" key="2">
    <source>
        <dbReference type="SAM" id="Phobius"/>
    </source>
</evidence>